<protein>
    <submittedName>
        <fullName evidence="5">Zn(2)-C6 fungal-type DNA-binding domain, fungal transcription factor</fullName>
    </submittedName>
</protein>
<dbReference type="PROSITE" id="PS00463">
    <property type="entry name" value="ZN2_CY6_FUNGAL_1"/>
    <property type="match status" value="1"/>
</dbReference>
<accession>A0A9Q9EPH1</accession>
<evidence type="ECO:0000259" key="4">
    <source>
        <dbReference type="PROSITE" id="PS50048"/>
    </source>
</evidence>
<evidence type="ECO:0000256" key="2">
    <source>
        <dbReference type="ARBA" id="ARBA00023242"/>
    </source>
</evidence>
<dbReference type="SUPFAM" id="SSF57701">
    <property type="entry name" value="Zn2/Cys6 DNA-binding domain"/>
    <property type="match status" value="1"/>
</dbReference>
<keyword evidence="5" id="KW-0238">DNA-binding</keyword>
<evidence type="ECO:0000256" key="1">
    <source>
        <dbReference type="ARBA" id="ARBA00004123"/>
    </source>
</evidence>
<dbReference type="InterPro" id="IPR036864">
    <property type="entry name" value="Zn2-C6_fun-type_DNA-bd_sf"/>
</dbReference>
<dbReference type="InterPro" id="IPR021858">
    <property type="entry name" value="Fun_TF"/>
</dbReference>
<gene>
    <name evidence="5" type="ORF">Slin15195_G109930</name>
</gene>
<dbReference type="Gene3D" id="4.10.240.10">
    <property type="entry name" value="Zn(2)-C6 fungal-type DNA-binding domain"/>
    <property type="match status" value="1"/>
</dbReference>
<evidence type="ECO:0000313" key="6">
    <source>
        <dbReference type="Proteomes" id="UP001056384"/>
    </source>
</evidence>
<dbReference type="GO" id="GO:0000981">
    <property type="term" value="F:DNA-binding transcription factor activity, RNA polymerase II-specific"/>
    <property type="evidence" value="ECO:0007669"/>
    <property type="project" value="InterPro"/>
</dbReference>
<evidence type="ECO:0000256" key="3">
    <source>
        <dbReference type="SAM" id="MobiDB-lite"/>
    </source>
</evidence>
<reference evidence="5" key="1">
    <citation type="submission" date="2022-06" db="EMBL/GenBank/DDBJ databases">
        <title>Complete genome sequences of two strains of the flax pathogen Septoria linicola.</title>
        <authorList>
            <person name="Lapalu N."/>
            <person name="Simon A."/>
            <person name="Demenou B."/>
            <person name="Paumier D."/>
            <person name="Guillot M.-P."/>
            <person name="Gout L."/>
            <person name="Valade R."/>
        </authorList>
    </citation>
    <scope>NUCLEOTIDE SEQUENCE</scope>
    <source>
        <strain evidence="5">SE15195</strain>
    </source>
</reference>
<dbReference type="PROSITE" id="PS50048">
    <property type="entry name" value="ZN2_CY6_FUNGAL_2"/>
    <property type="match status" value="1"/>
</dbReference>
<sequence>MQESRQEGGSGSSKQKRNHLPTLAPRDAKPAPTRDRAPQSSSTTGRTSRLSHRSRAGCWTCRGRKVKCDEAHPRCGPCTRLNRECAWDHRWNFSDATTNTQTKFQNVNTEGNAVWDPLARTQSTSPGPLDQPDDLPEFSVLTSDEERERKAFIHRPGTFGVVVTPESFHDLPEYASSAPSPIYDSRRTSAHSSRGGYGSPQLGLSRSVTMPADPNTVILDKFEDVSPITVFPVGPHDGFPETMQQLTITSPPYTPGLVSAPQTPVTRPNEPLIRHFRQYIIPRLVHPQSDAIPGVISQGSTKDVLEREAARFPPLQHAICAISALNLAYTGRSSLEEAMQNYHQALAAAASSGSANDMLSDGVFFRHYLLFVYDVCIPMQSDDDGTDMWAEHLNQLRRLAVQRHHHKQGRELNAYTIWAICELDMYACLMGSGTCEFVETIMQNNMLPSLDQQVPCLTVAQTSGAGAFMPHEAQVFPAVLRLNEGVVLRAAKIAQTAQQFRAAVSSHKPISPGRSAQWTAATAQAQHDLHNFWQQAIPPYLASESLQSASGLPDRVRTVFVGALLLYHATAIYTRTSMFPGQRQIPIANYVELQADTERRVLAILGIAGQQVEQGAVDQRNTVFAIFIAGVASTKGESKARAVDLIRAFEGHGIGQNTYRTRQLLVAVCEEQRLAASSGRRMQDVEWLTIARDRGLGVANCGL</sequence>
<name>A0A9Q9EPH1_9PEZI</name>
<feature type="region of interest" description="Disordered" evidence="3">
    <location>
        <begin position="176"/>
        <end position="208"/>
    </location>
</feature>
<dbReference type="Proteomes" id="UP001056384">
    <property type="component" value="Chromosome 10"/>
</dbReference>
<dbReference type="PANTHER" id="PTHR37534:SF49">
    <property type="entry name" value="LYSINE BIOSYNTHESIS REGULATORY PROTEIN LYS14"/>
    <property type="match status" value="1"/>
</dbReference>
<keyword evidence="2" id="KW-0539">Nucleus</keyword>
<dbReference type="AlphaFoldDB" id="A0A9Q9EPH1"/>
<dbReference type="CDD" id="cd00067">
    <property type="entry name" value="GAL4"/>
    <property type="match status" value="1"/>
</dbReference>
<dbReference type="GO" id="GO:0008270">
    <property type="term" value="F:zinc ion binding"/>
    <property type="evidence" value="ECO:0007669"/>
    <property type="project" value="InterPro"/>
</dbReference>
<dbReference type="PANTHER" id="PTHR37534">
    <property type="entry name" value="TRANSCRIPTIONAL ACTIVATOR PROTEIN UGA3"/>
    <property type="match status" value="1"/>
</dbReference>
<dbReference type="GO" id="GO:0000976">
    <property type="term" value="F:transcription cis-regulatory region binding"/>
    <property type="evidence" value="ECO:0007669"/>
    <property type="project" value="TreeGrafter"/>
</dbReference>
<dbReference type="OrthoDB" id="3598904at2759"/>
<organism evidence="5 6">
    <name type="scientific">Septoria linicola</name>
    <dbReference type="NCBI Taxonomy" id="215465"/>
    <lineage>
        <taxon>Eukaryota</taxon>
        <taxon>Fungi</taxon>
        <taxon>Dikarya</taxon>
        <taxon>Ascomycota</taxon>
        <taxon>Pezizomycotina</taxon>
        <taxon>Dothideomycetes</taxon>
        <taxon>Dothideomycetidae</taxon>
        <taxon>Mycosphaerellales</taxon>
        <taxon>Mycosphaerellaceae</taxon>
        <taxon>Septoria</taxon>
    </lineage>
</organism>
<evidence type="ECO:0000313" key="5">
    <source>
        <dbReference type="EMBL" id="USW57674.1"/>
    </source>
</evidence>
<feature type="compositionally biased region" description="Basic and acidic residues" evidence="3">
    <location>
        <begin position="26"/>
        <end position="37"/>
    </location>
</feature>
<proteinExistence type="predicted"/>
<dbReference type="GO" id="GO:0045944">
    <property type="term" value="P:positive regulation of transcription by RNA polymerase II"/>
    <property type="evidence" value="ECO:0007669"/>
    <property type="project" value="TreeGrafter"/>
</dbReference>
<dbReference type="InterPro" id="IPR001138">
    <property type="entry name" value="Zn2Cys6_DnaBD"/>
</dbReference>
<dbReference type="Pfam" id="PF11951">
    <property type="entry name" value="Fungal_trans_2"/>
    <property type="match status" value="1"/>
</dbReference>
<comment type="subcellular location">
    <subcellularLocation>
        <location evidence="1">Nucleus</location>
    </subcellularLocation>
</comment>
<keyword evidence="6" id="KW-1185">Reference proteome</keyword>
<dbReference type="Pfam" id="PF00172">
    <property type="entry name" value="Zn_clus"/>
    <property type="match status" value="1"/>
</dbReference>
<dbReference type="GO" id="GO:0005634">
    <property type="term" value="C:nucleus"/>
    <property type="evidence" value="ECO:0007669"/>
    <property type="project" value="UniProtKB-SubCell"/>
</dbReference>
<feature type="domain" description="Zn(2)-C6 fungal-type" evidence="4">
    <location>
        <begin position="57"/>
        <end position="87"/>
    </location>
</feature>
<feature type="region of interest" description="Disordered" evidence="3">
    <location>
        <begin position="1"/>
        <end position="49"/>
    </location>
</feature>
<dbReference type="SMART" id="SM00066">
    <property type="entry name" value="GAL4"/>
    <property type="match status" value="1"/>
</dbReference>
<dbReference type="EMBL" id="CP099427">
    <property type="protein sequence ID" value="USW57674.1"/>
    <property type="molecule type" value="Genomic_DNA"/>
</dbReference>